<reference evidence="3" key="1">
    <citation type="submission" date="2022-11" db="UniProtKB">
        <authorList>
            <consortium name="WormBaseParasite"/>
        </authorList>
    </citation>
    <scope>IDENTIFICATION</scope>
</reference>
<dbReference type="Proteomes" id="UP000887565">
    <property type="component" value="Unplaced"/>
</dbReference>
<sequence>PVFYQLTIGEQAKSFTNVQQLANTIAKAHSILNATKAEIGIAERPILFNQADPEIQPLPSPQHFNCHFDPRHSTNQSQDRYGDRTLSTDCYPQNSAPPPNKFVSFQLQPLDKPPQPQLRTEKLLEQLIQ</sequence>
<evidence type="ECO:0000256" key="1">
    <source>
        <dbReference type="SAM" id="MobiDB-lite"/>
    </source>
</evidence>
<dbReference type="AlphaFoldDB" id="A0A915JUY5"/>
<proteinExistence type="predicted"/>
<evidence type="ECO:0000313" key="3">
    <source>
        <dbReference type="WBParaSite" id="nRc.2.0.1.t29597-RA"/>
    </source>
</evidence>
<feature type="compositionally biased region" description="Polar residues" evidence="1">
    <location>
        <begin position="73"/>
        <end position="94"/>
    </location>
</feature>
<feature type="region of interest" description="Disordered" evidence="1">
    <location>
        <begin position="69"/>
        <end position="117"/>
    </location>
</feature>
<protein>
    <submittedName>
        <fullName evidence="3">Uncharacterized protein</fullName>
    </submittedName>
</protein>
<organism evidence="2 3">
    <name type="scientific">Romanomermis culicivorax</name>
    <name type="common">Nematode worm</name>
    <dbReference type="NCBI Taxonomy" id="13658"/>
    <lineage>
        <taxon>Eukaryota</taxon>
        <taxon>Metazoa</taxon>
        <taxon>Ecdysozoa</taxon>
        <taxon>Nematoda</taxon>
        <taxon>Enoplea</taxon>
        <taxon>Dorylaimia</taxon>
        <taxon>Mermithida</taxon>
        <taxon>Mermithoidea</taxon>
        <taxon>Mermithidae</taxon>
        <taxon>Romanomermis</taxon>
    </lineage>
</organism>
<evidence type="ECO:0000313" key="2">
    <source>
        <dbReference type="Proteomes" id="UP000887565"/>
    </source>
</evidence>
<name>A0A915JUY5_ROMCU</name>
<accession>A0A915JUY5</accession>
<dbReference type="WBParaSite" id="nRc.2.0.1.t29597-RA">
    <property type="protein sequence ID" value="nRc.2.0.1.t29597-RA"/>
    <property type="gene ID" value="nRc.2.0.1.g29597"/>
</dbReference>
<keyword evidence="2" id="KW-1185">Reference proteome</keyword>